<evidence type="ECO:0000256" key="2">
    <source>
        <dbReference type="ARBA" id="ARBA00022723"/>
    </source>
</evidence>
<dbReference type="RefSeq" id="XP_028133438.1">
    <property type="nucleotide sequence ID" value="XM_028277637.1"/>
</dbReference>
<dbReference type="InterPro" id="IPR051095">
    <property type="entry name" value="Dros_DevTransReg"/>
</dbReference>
<sequence length="508" mass="58053">MNQPSESCENYHLKWNHYNSYMHSCIATSLYQDSFADVALVTMDGHQMMAHRYVLSYSSRYMAQILQYQRKLTTSLPLMIILPPEIDYKSLKVLMRYMYSGEAKVSKDILNGVLKGGEILQIKGLSREKDENEKEPKITQSFSNASPLSQNLTNTPATTPTPSVPSPPPLVAVSASSSTNIVLPSKKPERKNPTCTVTSANAVNFAPSKTTQKVAPTFLLVQKTKDQPKYENLRPKQKVLNFALLQPNIQKDGKKGKPEETIVREEDIVIKTEPIIKDNLQYLMIKDEPVDWSEAEMEVISREEDYDDIQLKPEPEDPTESNSMSDDKLFSPLTCELCTATFTIPREWVRHVQTHTDMLPAKRRRRNSSEGNESNSYENDTFPELMCDLCQKPFHTPSEWVKHIESTHTEFELHLSNKQNTDGISNLKTFDTPQPELSKMCLHCKKTFPSNASMLIHQRSHTGEKPFACEYCNKLFNVKSNLLRHLRTIHNKHLNAAEFEKIEEPEKA</sequence>
<gene>
    <name evidence="11" type="primary">LOC114328704</name>
</gene>
<dbReference type="GO" id="GO:0005634">
    <property type="term" value="C:nucleus"/>
    <property type="evidence" value="ECO:0007669"/>
    <property type="project" value="UniProtKB-SubCell"/>
</dbReference>
<dbReference type="AlphaFoldDB" id="A0A6P7FKG1"/>
<evidence type="ECO:0000256" key="8">
    <source>
        <dbReference type="SAM" id="MobiDB-lite"/>
    </source>
</evidence>
<dbReference type="PROSITE" id="PS50157">
    <property type="entry name" value="ZINC_FINGER_C2H2_2"/>
    <property type="match status" value="4"/>
</dbReference>
<dbReference type="InterPro" id="IPR036236">
    <property type="entry name" value="Znf_C2H2_sf"/>
</dbReference>
<dbReference type="PROSITE" id="PS00028">
    <property type="entry name" value="ZINC_FINGER_C2H2_1"/>
    <property type="match status" value="4"/>
</dbReference>
<dbReference type="GO" id="GO:0003006">
    <property type="term" value="P:developmental process involved in reproduction"/>
    <property type="evidence" value="ECO:0007669"/>
    <property type="project" value="UniProtKB-ARBA"/>
</dbReference>
<evidence type="ECO:0000313" key="11">
    <source>
        <dbReference type="RefSeq" id="XP_028133438.1"/>
    </source>
</evidence>
<dbReference type="InterPro" id="IPR000210">
    <property type="entry name" value="BTB/POZ_dom"/>
</dbReference>
<feature type="compositionally biased region" description="Basic and acidic residues" evidence="8">
    <location>
        <begin position="303"/>
        <end position="315"/>
    </location>
</feature>
<dbReference type="GO" id="GO:0008270">
    <property type="term" value="F:zinc ion binding"/>
    <property type="evidence" value="ECO:0007669"/>
    <property type="project" value="UniProtKB-KW"/>
</dbReference>
<dbReference type="GO" id="GO:0000785">
    <property type="term" value="C:chromatin"/>
    <property type="evidence" value="ECO:0007669"/>
    <property type="project" value="UniProtKB-ARBA"/>
</dbReference>
<name>A0A6P7FKG1_DIAVI</name>
<evidence type="ECO:0000256" key="5">
    <source>
        <dbReference type="ARBA" id="ARBA00022833"/>
    </source>
</evidence>
<dbReference type="PROSITE" id="PS50097">
    <property type="entry name" value="BTB"/>
    <property type="match status" value="1"/>
</dbReference>
<dbReference type="SUPFAM" id="SSF57667">
    <property type="entry name" value="beta-beta-alpha zinc fingers"/>
    <property type="match status" value="1"/>
</dbReference>
<feature type="compositionally biased region" description="Low complexity" evidence="8">
    <location>
        <begin position="369"/>
        <end position="379"/>
    </location>
</feature>
<accession>A0A6P7FKG1</accession>
<feature type="region of interest" description="Disordered" evidence="8">
    <location>
        <begin position="303"/>
        <end position="326"/>
    </location>
</feature>
<dbReference type="SMART" id="SM00355">
    <property type="entry name" value="ZnF_C2H2"/>
    <property type="match status" value="4"/>
</dbReference>
<keyword evidence="5" id="KW-0862">Zinc</keyword>
<dbReference type="FunFam" id="3.30.160.60:FF:000690">
    <property type="entry name" value="Zinc finger protein 354C"/>
    <property type="match status" value="1"/>
</dbReference>
<evidence type="ECO:0000256" key="6">
    <source>
        <dbReference type="ARBA" id="ARBA00023242"/>
    </source>
</evidence>
<evidence type="ECO:0000259" key="10">
    <source>
        <dbReference type="PROSITE" id="PS50157"/>
    </source>
</evidence>
<reference evidence="11" key="1">
    <citation type="submission" date="2025-08" db="UniProtKB">
        <authorList>
            <consortium name="RefSeq"/>
        </authorList>
    </citation>
    <scope>IDENTIFICATION</scope>
    <source>
        <tissue evidence="11">Whole insect</tissue>
    </source>
</reference>
<dbReference type="PANTHER" id="PTHR23110">
    <property type="entry name" value="BTB DOMAIN TRANSCRIPTION FACTOR"/>
    <property type="match status" value="1"/>
</dbReference>
<dbReference type="GO" id="GO:0048666">
    <property type="term" value="P:neuron development"/>
    <property type="evidence" value="ECO:0007669"/>
    <property type="project" value="UniProtKB-ARBA"/>
</dbReference>
<organism evidence="11">
    <name type="scientific">Diabrotica virgifera virgifera</name>
    <name type="common">western corn rootworm</name>
    <dbReference type="NCBI Taxonomy" id="50390"/>
    <lineage>
        <taxon>Eukaryota</taxon>
        <taxon>Metazoa</taxon>
        <taxon>Ecdysozoa</taxon>
        <taxon>Arthropoda</taxon>
        <taxon>Hexapoda</taxon>
        <taxon>Insecta</taxon>
        <taxon>Pterygota</taxon>
        <taxon>Neoptera</taxon>
        <taxon>Endopterygota</taxon>
        <taxon>Coleoptera</taxon>
        <taxon>Polyphaga</taxon>
        <taxon>Cucujiformia</taxon>
        <taxon>Chrysomeloidea</taxon>
        <taxon>Chrysomelidae</taxon>
        <taxon>Galerucinae</taxon>
        <taxon>Diabroticina</taxon>
        <taxon>Diabroticites</taxon>
        <taxon>Diabrotica</taxon>
    </lineage>
</organism>
<feature type="domain" description="C2H2-type" evidence="10">
    <location>
        <begin position="439"/>
        <end position="466"/>
    </location>
</feature>
<feature type="domain" description="C2H2-type" evidence="10">
    <location>
        <begin position="333"/>
        <end position="360"/>
    </location>
</feature>
<feature type="compositionally biased region" description="Basic and acidic residues" evidence="8">
    <location>
        <begin position="125"/>
        <end position="137"/>
    </location>
</feature>
<dbReference type="InterPro" id="IPR011333">
    <property type="entry name" value="SKP1/BTB/POZ_sf"/>
</dbReference>
<dbReference type="GO" id="GO:0003682">
    <property type="term" value="F:chromatin binding"/>
    <property type="evidence" value="ECO:0007669"/>
    <property type="project" value="UniProtKB-ARBA"/>
</dbReference>
<keyword evidence="4 7" id="KW-0863">Zinc-finger</keyword>
<feature type="compositionally biased region" description="Low complexity" evidence="8">
    <location>
        <begin position="151"/>
        <end position="161"/>
    </location>
</feature>
<feature type="domain" description="BTB" evidence="9">
    <location>
        <begin position="36"/>
        <end position="107"/>
    </location>
</feature>
<dbReference type="GO" id="GO:0006357">
    <property type="term" value="P:regulation of transcription by RNA polymerase II"/>
    <property type="evidence" value="ECO:0007669"/>
    <property type="project" value="TreeGrafter"/>
</dbReference>
<feature type="region of interest" description="Disordered" evidence="8">
    <location>
        <begin position="125"/>
        <end position="173"/>
    </location>
</feature>
<dbReference type="InParanoid" id="A0A6P7FKG1"/>
<keyword evidence="2" id="KW-0479">Metal-binding</keyword>
<evidence type="ECO:0000256" key="7">
    <source>
        <dbReference type="PROSITE-ProRule" id="PRU00042"/>
    </source>
</evidence>
<dbReference type="InterPro" id="IPR013087">
    <property type="entry name" value="Znf_C2H2_type"/>
</dbReference>
<dbReference type="Gene3D" id="3.30.160.60">
    <property type="entry name" value="Classic Zinc Finger"/>
    <property type="match status" value="3"/>
</dbReference>
<dbReference type="Gene3D" id="3.30.710.10">
    <property type="entry name" value="Potassium Channel Kv1.1, Chain A"/>
    <property type="match status" value="1"/>
</dbReference>
<feature type="region of interest" description="Disordered" evidence="8">
    <location>
        <begin position="359"/>
        <end position="379"/>
    </location>
</feature>
<dbReference type="GO" id="GO:0048513">
    <property type="term" value="P:animal organ development"/>
    <property type="evidence" value="ECO:0007669"/>
    <property type="project" value="UniProtKB-ARBA"/>
</dbReference>
<dbReference type="GO" id="GO:0043565">
    <property type="term" value="F:sequence-specific DNA binding"/>
    <property type="evidence" value="ECO:0007669"/>
    <property type="project" value="UniProtKB-ARBA"/>
</dbReference>
<evidence type="ECO:0000256" key="1">
    <source>
        <dbReference type="ARBA" id="ARBA00004123"/>
    </source>
</evidence>
<evidence type="ECO:0000259" key="9">
    <source>
        <dbReference type="PROSITE" id="PS50097"/>
    </source>
</evidence>
<evidence type="ECO:0000256" key="3">
    <source>
        <dbReference type="ARBA" id="ARBA00022737"/>
    </source>
</evidence>
<dbReference type="Pfam" id="PF12874">
    <property type="entry name" value="zf-met"/>
    <property type="match status" value="1"/>
</dbReference>
<dbReference type="SUPFAM" id="SSF54695">
    <property type="entry name" value="POZ domain"/>
    <property type="match status" value="1"/>
</dbReference>
<feature type="domain" description="C2H2-type" evidence="10">
    <location>
        <begin position="385"/>
        <end position="409"/>
    </location>
</feature>
<protein>
    <submittedName>
        <fullName evidence="11">Zinc finger and SCAN domain-containing protein 5B</fullName>
    </submittedName>
</protein>
<dbReference type="Pfam" id="PF00096">
    <property type="entry name" value="zf-C2H2"/>
    <property type="match status" value="1"/>
</dbReference>
<dbReference type="Pfam" id="PF00651">
    <property type="entry name" value="BTB"/>
    <property type="match status" value="1"/>
</dbReference>
<proteinExistence type="predicted"/>
<keyword evidence="6" id="KW-0539">Nucleus</keyword>
<comment type="subcellular location">
    <subcellularLocation>
        <location evidence="1">Nucleus</location>
    </subcellularLocation>
</comment>
<feature type="domain" description="C2H2-type" evidence="10">
    <location>
        <begin position="467"/>
        <end position="490"/>
    </location>
</feature>
<feature type="compositionally biased region" description="Polar residues" evidence="8">
    <location>
        <begin position="138"/>
        <end position="150"/>
    </location>
</feature>
<dbReference type="GO" id="GO:0040029">
    <property type="term" value="P:epigenetic regulation of gene expression"/>
    <property type="evidence" value="ECO:0007669"/>
    <property type="project" value="UniProtKB-ARBA"/>
</dbReference>
<keyword evidence="3" id="KW-0677">Repeat</keyword>
<evidence type="ECO:0000256" key="4">
    <source>
        <dbReference type="ARBA" id="ARBA00022771"/>
    </source>
</evidence>
<dbReference type="SMART" id="SM00225">
    <property type="entry name" value="BTB"/>
    <property type="match status" value="1"/>
</dbReference>
<dbReference type="FunCoup" id="A0A6P7FKG1">
    <property type="interactions" value="48"/>
</dbReference>
<dbReference type="PANTHER" id="PTHR23110:SF93">
    <property type="entry name" value="ZINC FINGER AND BTB DOMAIN-CONTAINING PROTEIN 14-LIKE PROTEIN"/>
    <property type="match status" value="1"/>
</dbReference>